<evidence type="ECO:0000259" key="14">
    <source>
        <dbReference type="PROSITE" id="PS51455"/>
    </source>
</evidence>
<organism evidence="16 17">
    <name type="scientific">Cylindrodendrum hubeiense</name>
    <dbReference type="NCBI Taxonomy" id="595255"/>
    <lineage>
        <taxon>Eukaryota</taxon>
        <taxon>Fungi</taxon>
        <taxon>Dikarya</taxon>
        <taxon>Ascomycota</taxon>
        <taxon>Pezizomycotina</taxon>
        <taxon>Sordariomycetes</taxon>
        <taxon>Hypocreomycetidae</taxon>
        <taxon>Hypocreales</taxon>
        <taxon>Nectriaceae</taxon>
        <taxon>Cylindrodendrum</taxon>
    </lineage>
</organism>
<keyword evidence="4 12" id="KW-0547">Nucleotide-binding</keyword>
<keyword evidence="7 12" id="KW-0067">ATP-binding</keyword>
<evidence type="ECO:0000313" key="17">
    <source>
        <dbReference type="Proteomes" id="UP000722485"/>
    </source>
</evidence>
<dbReference type="InterPro" id="IPR044769">
    <property type="entry name" value="PIKfyve_PIPKc"/>
</dbReference>
<evidence type="ECO:0000256" key="8">
    <source>
        <dbReference type="ARBA" id="ARBA00023055"/>
    </source>
</evidence>
<feature type="compositionally biased region" description="Polar residues" evidence="13">
    <location>
        <begin position="917"/>
        <end position="928"/>
    </location>
</feature>
<keyword evidence="5" id="KW-0863">Zinc-finger</keyword>
<dbReference type="Proteomes" id="UP000722485">
    <property type="component" value="Unassembled WGS sequence"/>
</dbReference>
<dbReference type="Pfam" id="PF26544">
    <property type="entry name" value="Mdm12"/>
    <property type="match status" value="2"/>
</dbReference>
<feature type="region of interest" description="Disordered" evidence="13">
    <location>
        <begin position="912"/>
        <end position="981"/>
    </location>
</feature>
<dbReference type="GO" id="GO:0046854">
    <property type="term" value="P:phosphatidylinositol phosphate biosynthetic process"/>
    <property type="evidence" value="ECO:0007669"/>
    <property type="project" value="TreeGrafter"/>
</dbReference>
<evidence type="ECO:0000256" key="4">
    <source>
        <dbReference type="ARBA" id="ARBA00022741"/>
    </source>
</evidence>
<dbReference type="GO" id="GO:0005789">
    <property type="term" value="C:endoplasmic reticulum membrane"/>
    <property type="evidence" value="ECO:0007669"/>
    <property type="project" value="UniProtKB-SubCell"/>
</dbReference>
<feature type="domain" description="PIPK" evidence="14">
    <location>
        <begin position="1424"/>
        <end position="1755"/>
    </location>
</feature>
<keyword evidence="3" id="KW-0479">Metal-binding</keyword>
<dbReference type="PANTHER" id="PTHR45748">
    <property type="entry name" value="1-PHOSPHATIDYLINOSITOL 3-PHOSPHATE 5-KINASE-RELATED"/>
    <property type="match status" value="1"/>
</dbReference>
<dbReference type="Pfam" id="PF01504">
    <property type="entry name" value="PIP5K"/>
    <property type="match status" value="2"/>
</dbReference>
<dbReference type="SUPFAM" id="SSF56104">
    <property type="entry name" value="SAICAR synthase-like"/>
    <property type="match status" value="1"/>
</dbReference>
<feature type="compositionally biased region" description="Polar residues" evidence="13">
    <location>
        <begin position="1993"/>
        <end position="2013"/>
    </location>
</feature>
<keyword evidence="9" id="KW-0446">Lipid-binding</keyword>
<protein>
    <recommendedName>
        <fullName evidence="11">Mitochondrial distribution and morphology protein 12</fullName>
    </recommendedName>
    <alternativeName>
        <fullName evidence="11">Mitochondrial inheritance component MDM12</fullName>
    </alternativeName>
</protein>
<comment type="caution">
    <text evidence="16">The sequence shown here is derived from an EMBL/GenBank/DDBJ whole genome shotgun (WGS) entry which is preliminary data.</text>
</comment>
<feature type="region of interest" description="Disordered" evidence="13">
    <location>
        <begin position="1003"/>
        <end position="1162"/>
    </location>
</feature>
<dbReference type="InterPro" id="IPR027532">
    <property type="entry name" value="Mdm12"/>
</dbReference>
<evidence type="ECO:0000256" key="6">
    <source>
        <dbReference type="ARBA" id="ARBA00022833"/>
    </source>
</evidence>
<dbReference type="InterPro" id="IPR027484">
    <property type="entry name" value="PInositol-4-P-5-kinase_N"/>
</dbReference>
<feature type="region of interest" description="Disordered" evidence="13">
    <location>
        <begin position="1255"/>
        <end position="1339"/>
    </location>
</feature>
<dbReference type="GO" id="GO:0032865">
    <property type="term" value="C:ERMES complex"/>
    <property type="evidence" value="ECO:0007669"/>
    <property type="project" value="UniProtKB-UniRule"/>
</dbReference>
<keyword evidence="11" id="KW-0256">Endoplasmic reticulum</keyword>
<feature type="compositionally biased region" description="Polar residues" evidence="13">
    <location>
        <begin position="408"/>
        <end position="433"/>
    </location>
</feature>
<dbReference type="GO" id="GO:0000329">
    <property type="term" value="C:fungal-type vacuole membrane"/>
    <property type="evidence" value="ECO:0007669"/>
    <property type="project" value="TreeGrafter"/>
</dbReference>
<keyword evidence="17" id="KW-1185">Reference proteome</keyword>
<dbReference type="PROSITE" id="PS51847">
    <property type="entry name" value="SMP"/>
    <property type="match status" value="1"/>
</dbReference>
<evidence type="ECO:0000256" key="10">
    <source>
        <dbReference type="ARBA" id="ARBA00023136"/>
    </source>
</evidence>
<dbReference type="FunFam" id="3.30.810.10:FF:000001">
    <property type="entry name" value="1-phosphatidylinositol 3-phosphate 5-kinase FAB1"/>
    <property type="match status" value="1"/>
</dbReference>
<feature type="region of interest" description="Disordered" evidence="13">
    <location>
        <begin position="1441"/>
        <end position="1464"/>
    </location>
</feature>
<keyword evidence="6" id="KW-0862">Zinc</keyword>
<dbReference type="Gene3D" id="3.30.810.10">
    <property type="entry name" value="2-Layer Sandwich"/>
    <property type="match status" value="1"/>
</dbReference>
<dbReference type="OrthoDB" id="158357at2759"/>
<dbReference type="GO" id="GO:0045040">
    <property type="term" value="P:protein insertion into mitochondrial outer membrane"/>
    <property type="evidence" value="ECO:0007669"/>
    <property type="project" value="UniProtKB-UniRule"/>
</dbReference>
<dbReference type="GO" id="GO:0005524">
    <property type="term" value="F:ATP binding"/>
    <property type="evidence" value="ECO:0007669"/>
    <property type="project" value="UniProtKB-UniRule"/>
</dbReference>
<proteinExistence type="inferred from homology"/>
<dbReference type="CDD" id="cd21672">
    <property type="entry name" value="SMP_Mdm12"/>
    <property type="match status" value="1"/>
</dbReference>
<dbReference type="EMBL" id="JAANBB010000060">
    <property type="protein sequence ID" value="KAF7552450.1"/>
    <property type="molecule type" value="Genomic_DNA"/>
</dbReference>
<comment type="subcellular location">
    <subcellularLocation>
        <location evidence="1">Membrane</location>
    </subcellularLocation>
    <subcellularLocation>
        <location evidence="11">Mitochondrion outer membrane</location>
        <topology evidence="11">Peripheral membrane protein</topology>
        <orientation evidence="11">Cytoplasmic side</orientation>
    </subcellularLocation>
    <subcellularLocation>
        <location evidence="11">Endoplasmic reticulum membrane</location>
        <topology evidence="11">Peripheral membrane protein</topology>
        <orientation evidence="11">Cytoplasmic side</orientation>
    </subcellularLocation>
    <text evidence="11">The ERMES/MDM complex localizes to a few discrete foci (around 10 per single cell), that represent mitochondria-endoplasmic reticulum junctions. These foci are often found next to mtDNA nucleoids.</text>
</comment>
<evidence type="ECO:0000256" key="9">
    <source>
        <dbReference type="ARBA" id="ARBA00023121"/>
    </source>
</evidence>
<dbReference type="Gene3D" id="3.30.800.10">
    <property type="entry name" value="Phosphatidylinositol Phosphate Kinase II Beta"/>
    <property type="match status" value="1"/>
</dbReference>
<sequence>MQPPTSVPKPCLIEIEMFEEAFYLAMSPRLRIWGACRTLAVRSRPIAPRTEPFINSLPRTRWYSNEGDKQPPKPIDNSNNAEKLQSQVESNDAATASAPAENGESEVTTSTTDSNVEALDDATLEQLFYGGRTVTSQSEGGLTQAQEDTLYREGMIPPVEEAEALVAAAEQADLVAEQAGEEPEGLEKPGHKFGLPRRPWPEGFNQKKRYHPVLEQITRLLMRDGKLSVAQRNMATVMNFLRTAPAPIYSPKFPLLPGTPPAAHLPSPASATRREERFRCGTSVGRCSAFEVRTFVNNDYPGRKKSYIFLSGCTPELGCTITMRGANTMILAKIKHIMEFMVYVVYNLKLESSLLRDESIEAPEGGDSMTSSLNALNESIRSLSANSIEVSKDGPAVVINQAPGESEPPSQTTMDSSSITGTDDAASLSQPEQVAQERPKVVSLHDSHTHTQDQDSQVPDDIPMPTFYSDMVSKYETKILSASPYVKFTQPYLLMKAREQERRLLYLRRLRDHDLVEETEDPEKAGPQRFQLIKPEMVDEIGQKAPRQIMEILHAVHDAEYDKALYNYQTQTRQWETYIQGNIDLFDPYSHQNIVVLYSVICTETKIPCTEPSLVAINFYDEQHIDTGMDPDCTLGQYIEDLAYTMEHVCNSNGCERKMVEHHRTYVHDQSRITVFVEHVPNTTPKTSELGEGITMWTYCKTCKKDTEETAMSETTFKYSFGKYLELLLWGRGLRMKDSHHCSHDHHRDHVRYFSLEHARIRIHWDPIDLLEIVVPRARITWKVANDLKLKNEIFSKMEERWEKFMSSVNTRLLSIRIDSVLPEKADLCKAEVDHLIAKAKEDEPAMVGRLQEIYVNSKYYEVVPFNSIVREMLEKAGEWDQAFTKFEADFLGDKDMRQLTIMQLKKMFTDNESKESLVSNEGTPSTVDSEERSSQTFTEVEEKSTQPTDYTDNSMEGSMSSAQPNNEKVPTGEDGKIETPPESAIERVEPLDLAHPAANVPHVAEHPQPDEKNQPPINVAPEDFLSLGPPLSPTTVDQCSNEAGLDAASLSEATDAVAPLPSASLPTSGQTLTEKVDQMRREQGIRPTHSNESAGPSNSGIERTPSRKSGQTTSPPMVRATSHPIRPLPRTQSGIGKAFGGIKESKTNPLECTSPEPSIEGSIRVDKKLSDRLSLTSLKNRGKATASGIPRFIHKKRESKVSTLARHFEQLSREFEKERIRDRKKRAASMRAPRAMLPRTATKAIIEVYDDINDAFEEPSPPGETAERDGKQRSASITSRQSEVAPRTEPPTEPQTPVEQTFSQDQHHSKDDNDEATTANTSQGFSDDEGGVSDLEHSVPDEYLPDIKEIADSLEPSTDIPLELPKHQRTSLMKYLTTFWAERSASGWTPLDYPVNPTDHIFVDSDIIVREDEPSSVVALALSSEDYQGKLGNIRREAQEMMQRESESGGDTDPKSFPTSDSADWLVSESELEKSLLRVTGTHLKYQFREGSATMTCKIFYAEQFDALRRKCGVAERIIESLSRCLKWDSKGGKTKSVFLKTLDDRLVLKSLSPIETSAFLRFAPGYFNIMAEALFHDLPSVIAKMLGFFQVFIKNPVTGTDIKLDLLVTENLFYDRSASRIFDLKGSMRNRKIQSTGEQNEVLLDENMVEYIYESPLFAREHSKKLLRASVWNDTLFLARQNVMDYSLMIAVDEARKELVVGIIDCIRTYTWDKKLESWIKDRGFAGGGRNRPTVTSPKEYKSRFREAMARYILQAPNCWHLFNNPQYPHYYGRASSEPRPTQLTGCAISSRRRSTSHLKQRTSRQAQMSIDLNWETLTSGPDGEALAERIRTFIHDKFQTVPLPRFIRSVNVHGFDFGTIPPKLDLKDITDPLPDFYDQDLDDDESEDEESEPEVVSVPERERPAPGHRDGSRRRPGGLRRDLLRHEFMGHDLGSPFLGTSTPGLLGGPGLSYFQGHLGTGTHTPLAAVAGAHLGNSWMGGPIAHYYDTRSPSHSRNPSQGSISVDNFSANLAPPLQNLREKSSVSTLAPTSVGTSRPPTRDAHLTALTGSAVVDDDDEEEEPQHQQPIREPRVEDVQAVFRIQYRGDIRLNLTAEILLDYPMPSFVGIPLKLNITGMSFDGVGVLANIRKRVHFCFLSPDDALAAVGPDEEEDSTGTKHEHPKARFGGLLQEIKVESEIGERDGRKQSLKNVGKVERFVLEQVRRIFEEEFVYPSFWTFLV</sequence>
<feature type="compositionally biased region" description="Basic and acidic residues" evidence="13">
    <location>
        <begin position="1902"/>
        <end position="1913"/>
    </location>
</feature>
<gene>
    <name evidence="11" type="primary">MDM12</name>
    <name evidence="16" type="ORF">G7Z17_g4324</name>
</gene>
<evidence type="ECO:0000256" key="11">
    <source>
        <dbReference type="HAMAP-Rule" id="MF_03104"/>
    </source>
</evidence>
<keyword evidence="2" id="KW-0813">Transport</keyword>
<keyword evidence="10 11" id="KW-0472">Membrane</keyword>
<dbReference type="FunFam" id="3.30.800.10:FF:000005">
    <property type="entry name" value="1-phosphatidylinositol-3-phosphate 5-kinase (Fab1)"/>
    <property type="match status" value="1"/>
</dbReference>
<dbReference type="InterPro" id="IPR002498">
    <property type="entry name" value="PInositol-4-P-4/5-kinase_core"/>
</dbReference>
<keyword evidence="12" id="KW-0418">Kinase</keyword>
<feature type="compositionally biased region" description="Polar residues" evidence="13">
    <location>
        <begin position="946"/>
        <end position="969"/>
    </location>
</feature>
<comment type="similarity">
    <text evidence="11">Belongs to the MDM12 family.</text>
</comment>
<evidence type="ECO:0000256" key="3">
    <source>
        <dbReference type="ARBA" id="ARBA00022723"/>
    </source>
</evidence>
<feature type="region of interest" description="Disordered" evidence="13">
    <location>
        <begin position="177"/>
        <end position="198"/>
    </location>
</feature>
<feature type="compositionally biased region" description="Polar residues" evidence="13">
    <location>
        <begin position="105"/>
        <end position="115"/>
    </location>
</feature>
<keyword evidence="11" id="KW-0496">Mitochondrion</keyword>
<feature type="domain" description="SMP-LTD" evidence="15">
    <location>
        <begin position="1811"/>
        <end position="2225"/>
    </location>
</feature>
<evidence type="ECO:0000256" key="13">
    <source>
        <dbReference type="SAM" id="MobiDB-lite"/>
    </source>
</evidence>
<dbReference type="InterPro" id="IPR027483">
    <property type="entry name" value="PInositol-4-P-4/5-kinase_C_sf"/>
</dbReference>
<dbReference type="PROSITE" id="PS51455">
    <property type="entry name" value="PIPK"/>
    <property type="match status" value="1"/>
</dbReference>
<evidence type="ECO:0000256" key="7">
    <source>
        <dbReference type="ARBA" id="ARBA00022840"/>
    </source>
</evidence>
<keyword evidence="11" id="KW-1000">Mitochondrion outer membrane</keyword>
<reference evidence="16" key="1">
    <citation type="submission" date="2020-03" db="EMBL/GenBank/DDBJ databases">
        <title>Draft Genome Sequence of Cylindrodendrum hubeiense.</title>
        <authorList>
            <person name="Buettner E."/>
            <person name="Kellner H."/>
        </authorList>
    </citation>
    <scope>NUCLEOTIDE SEQUENCE</scope>
    <source>
        <strain evidence="16">IHI 201604</strain>
    </source>
</reference>
<evidence type="ECO:0000256" key="5">
    <source>
        <dbReference type="ARBA" id="ARBA00022771"/>
    </source>
</evidence>
<dbReference type="PANTHER" id="PTHR45748:SF7">
    <property type="entry name" value="1-PHOSPHATIDYLINOSITOL 3-PHOSPHATE 5-KINASE-RELATED"/>
    <property type="match status" value="1"/>
</dbReference>
<name>A0A9P5HGA1_9HYPO</name>
<evidence type="ECO:0000259" key="15">
    <source>
        <dbReference type="PROSITE" id="PS51847"/>
    </source>
</evidence>
<feature type="compositionally biased region" description="Basic residues" evidence="13">
    <location>
        <begin position="1793"/>
        <end position="1805"/>
    </location>
</feature>
<feature type="compositionally biased region" description="Acidic residues" evidence="13">
    <location>
        <begin position="1880"/>
        <end position="1896"/>
    </location>
</feature>
<feature type="region of interest" description="Disordered" evidence="13">
    <location>
        <begin position="1992"/>
        <end position="2075"/>
    </location>
</feature>
<dbReference type="HAMAP" id="MF_03104">
    <property type="entry name" value="Mdm12"/>
    <property type="match status" value="1"/>
</dbReference>
<feature type="compositionally biased region" description="Polar residues" evidence="13">
    <location>
        <begin position="1065"/>
        <end position="1074"/>
    </location>
</feature>
<feature type="compositionally biased region" description="Basic and acidic residues" evidence="13">
    <location>
        <begin position="971"/>
        <end position="981"/>
    </location>
</feature>
<dbReference type="GO" id="GO:0010008">
    <property type="term" value="C:endosome membrane"/>
    <property type="evidence" value="ECO:0007669"/>
    <property type="project" value="TreeGrafter"/>
</dbReference>
<dbReference type="GO" id="GO:0008289">
    <property type="term" value="F:lipid binding"/>
    <property type="evidence" value="ECO:0007669"/>
    <property type="project" value="UniProtKB-KW"/>
</dbReference>
<feature type="region of interest" description="Disordered" evidence="13">
    <location>
        <begin position="1776"/>
        <end position="1807"/>
    </location>
</feature>
<dbReference type="GO" id="GO:0008270">
    <property type="term" value="F:zinc ion binding"/>
    <property type="evidence" value="ECO:0007669"/>
    <property type="project" value="UniProtKB-KW"/>
</dbReference>
<feature type="region of interest" description="Disordered" evidence="13">
    <location>
        <begin position="1874"/>
        <end position="1921"/>
    </location>
</feature>
<evidence type="ECO:0000313" key="16">
    <source>
        <dbReference type="EMBL" id="KAF7552450.1"/>
    </source>
</evidence>
<feature type="compositionally biased region" description="Basic and acidic residues" evidence="13">
    <location>
        <begin position="1075"/>
        <end position="1085"/>
    </location>
</feature>
<evidence type="ECO:0000256" key="2">
    <source>
        <dbReference type="ARBA" id="ARBA00022448"/>
    </source>
</evidence>
<evidence type="ECO:0000256" key="12">
    <source>
        <dbReference type="PROSITE-ProRule" id="PRU00781"/>
    </source>
</evidence>
<feature type="compositionally biased region" description="Polar residues" evidence="13">
    <location>
        <begin position="1089"/>
        <end position="1116"/>
    </location>
</feature>
<keyword evidence="8" id="KW-0445">Lipid transport</keyword>
<feature type="region of interest" description="Disordered" evidence="13">
    <location>
        <begin position="58"/>
        <end position="118"/>
    </location>
</feature>
<dbReference type="SMART" id="SM00330">
    <property type="entry name" value="PIPKc"/>
    <property type="match status" value="1"/>
</dbReference>
<evidence type="ECO:0000256" key="1">
    <source>
        <dbReference type="ARBA" id="ARBA00004370"/>
    </source>
</evidence>
<comment type="subunit">
    <text evidence="11">Component of the ER-mitochondria encounter structure (ERMES) or MDM complex, composed of MMM1, MDM10, MDM12 and MDM34. A MMM1 homodimer associates with one molecule of MDM12 on each side in a pairwise head-to-tail manner, and the SMP-LTD domains of MMM1 and MDM12 generate a continuous hydrophobic tunnel for phospholipid trafficking.</text>
</comment>
<feature type="compositionally biased region" description="Polar residues" evidence="13">
    <location>
        <begin position="2027"/>
        <end position="2041"/>
    </location>
</feature>
<dbReference type="InterPro" id="IPR031468">
    <property type="entry name" value="SMP_LBD"/>
</dbReference>
<feature type="region of interest" description="Disordered" evidence="13">
    <location>
        <begin position="399"/>
        <end position="461"/>
    </location>
</feature>
<dbReference type="GO" id="GO:0006869">
    <property type="term" value="P:lipid transport"/>
    <property type="evidence" value="ECO:0007669"/>
    <property type="project" value="UniProtKB-KW"/>
</dbReference>
<feature type="compositionally biased region" description="Basic and acidic residues" evidence="13">
    <location>
        <begin position="1004"/>
        <end position="1014"/>
    </location>
</feature>
<accession>A0A9P5HGA1</accession>
<feature type="compositionally biased region" description="Polar residues" evidence="13">
    <location>
        <begin position="76"/>
        <end position="94"/>
    </location>
</feature>
<dbReference type="GO" id="GO:0000285">
    <property type="term" value="F:1-phosphatidylinositol-3-phosphate 5-kinase activity"/>
    <property type="evidence" value="ECO:0007669"/>
    <property type="project" value="InterPro"/>
</dbReference>
<keyword evidence="12" id="KW-0808">Transferase</keyword>
<feature type="compositionally biased region" description="Basic and acidic residues" evidence="13">
    <location>
        <begin position="435"/>
        <end position="453"/>
    </location>
</feature>
<dbReference type="CDD" id="cd17300">
    <property type="entry name" value="PIPKc_PIKfyve"/>
    <property type="match status" value="1"/>
</dbReference>
<feature type="compositionally biased region" description="Polar residues" evidence="13">
    <location>
        <begin position="1317"/>
        <end position="1326"/>
    </location>
</feature>
<comment type="function">
    <text evidence="11">Component of the ERMES/MDM complex, which serves as a molecular tether to connect the endoplasmic reticulum (ER) and mitochondria. Components of this complex are involved in the control of mitochondrial shape and protein biogenesis, and function in nonvesicular lipid trafficking between the ER and mitochondria. MDM12 is required for the interaction of the ER-resident membrane protein MMM1 and the outer mitochondrial membrane-resident beta-barrel protein MDM10. The MDM12-MMM1 subcomplex functions in the major beta-barrel assembly pathway that is responsible for biogenesis of all mitochondrial outer membrane beta-barrel proteins, and acts in a late step after the SAM complex. The MDM10-MDM12-MMM1 subcomplex further acts in the TOM40-specific pathway after the action of the MDM12-MMM1 complex. Essential for establishing and maintaining the structure of mitochondria and maintenance of mtDNA nucleoids.</text>
</comment>
<feature type="compositionally biased region" description="Polar residues" evidence="13">
    <location>
        <begin position="1274"/>
        <end position="1283"/>
    </location>
</feature>